<proteinExistence type="predicted"/>
<accession>A0ABW4X8I4</accession>
<evidence type="ECO:0000313" key="3">
    <source>
        <dbReference type="Proteomes" id="UP001597402"/>
    </source>
</evidence>
<comment type="caution">
    <text evidence="2">The sequence shown here is derived from an EMBL/GenBank/DDBJ whole genome shotgun (WGS) entry which is preliminary data.</text>
</comment>
<evidence type="ECO:0008006" key="4">
    <source>
        <dbReference type="Google" id="ProtNLM"/>
    </source>
</evidence>
<evidence type="ECO:0000313" key="2">
    <source>
        <dbReference type="EMBL" id="MFD2091475.1"/>
    </source>
</evidence>
<dbReference type="Proteomes" id="UP001597402">
    <property type="component" value="Unassembled WGS sequence"/>
</dbReference>
<sequence length="127" mass="13742">MDTNELRTYSSPDALLAALRDHGDELGHAGTEHHPAARESVRTLTHRGHEIVVRTSYSITVDGRPFDVQPSVNNAGLVHYHGLPTRNFPSVMELVTSAIDTFPDDFSGDGTAPTPPDGPHHGVETQP</sequence>
<protein>
    <recommendedName>
        <fullName evidence="4">GSKIP domain-containing protein</fullName>
    </recommendedName>
</protein>
<evidence type="ECO:0000256" key="1">
    <source>
        <dbReference type="SAM" id="MobiDB-lite"/>
    </source>
</evidence>
<dbReference type="EMBL" id="JBHUHP010000008">
    <property type="protein sequence ID" value="MFD2091475.1"/>
    <property type="molecule type" value="Genomic_DNA"/>
</dbReference>
<name>A0ABW4X8I4_9ACTN</name>
<reference evidence="3" key="1">
    <citation type="journal article" date="2019" name="Int. J. Syst. Evol. Microbiol.">
        <title>The Global Catalogue of Microorganisms (GCM) 10K type strain sequencing project: providing services to taxonomists for standard genome sequencing and annotation.</title>
        <authorList>
            <consortium name="The Broad Institute Genomics Platform"/>
            <consortium name="The Broad Institute Genome Sequencing Center for Infectious Disease"/>
            <person name="Wu L."/>
            <person name="Ma J."/>
        </authorList>
    </citation>
    <scope>NUCLEOTIDE SEQUENCE [LARGE SCALE GENOMIC DNA]</scope>
    <source>
        <strain evidence="3">JCM 3338</strain>
    </source>
</reference>
<gene>
    <name evidence="2" type="ORF">ACFSHS_07780</name>
</gene>
<organism evidence="2 3">
    <name type="scientific">Blastococcus deserti</name>
    <dbReference type="NCBI Taxonomy" id="2259033"/>
    <lineage>
        <taxon>Bacteria</taxon>
        <taxon>Bacillati</taxon>
        <taxon>Actinomycetota</taxon>
        <taxon>Actinomycetes</taxon>
        <taxon>Geodermatophilales</taxon>
        <taxon>Geodermatophilaceae</taxon>
        <taxon>Blastococcus</taxon>
    </lineage>
</organism>
<feature type="compositionally biased region" description="Basic and acidic residues" evidence="1">
    <location>
        <begin position="118"/>
        <end position="127"/>
    </location>
</feature>
<feature type="region of interest" description="Disordered" evidence="1">
    <location>
        <begin position="102"/>
        <end position="127"/>
    </location>
</feature>
<keyword evidence="3" id="KW-1185">Reference proteome</keyword>
<dbReference type="RefSeq" id="WP_376873795.1">
    <property type="nucleotide sequence ID" value="NZ_JBHUHP010000008.1"/>
</dbReference>